<feature type="compositionally biased region" description="Low complexity" evidence="1">
    <location>
        <begin position="1185"/>
        <end position="1202"/>
    </location>
</feature>
<dbReference type="PANTHER" id="PTHR34798:SF2">
    <property type="entry name" value="PROTEIN TIME FOR COFFEE"/>
    <property type="match status" value="1"/>
</dbReference>
<protein>
    <recommendedName>
        <fullName evidence="4">Protein TIME FOR COFFEE-like</fullName>
    </recommendedName>
</protein>
<gene>
    <name evidence="2" type="ORF">K2173_022451</name>
</gene>
<feature type="compositionally biased region" description="Low complexity" evidence="1">
    <location>
        <begin position="295"/>
        <end position="315"/>
    </location>
</feature>
<feature type="region of interest" description="Disordered" evidence="1">
    <location>
        <begin position="1098"/>
        <end position="1133"/>
    </location>
</feature>
<feature type="compositionally biased region" description="Polar residues" evidence="1">
    <location>
        <begin position="915"/>
        <end position="938"/>
    </location>
</feature>
<feature type="compositionally biased region" description="Low complexity" evidence="1">
    <location>
        <begin position="582"/>
        <end position="602"/>
    </location>
</feature>
<feature type="region of interest" description="Disordered" evidence="1">
    <location>
        <begin position="197"/>
        <end position="242"/>
    </location>
</feature>
<evidence type="ECO:0008006" key="4">
    <source>
        <dbReference type="Google" id="ProtNLM"/>
    </source>
</evidence>
<name>A0AAV8THL6_9ROSI</name>
<feature type="compositionally biased region" description="Polar residues" evidence="1">
    <location>
        <begin position="1308"/>
        <end position="1319"/>
    </location>
</feature>
<feature type="region of interest" description="Disordered" evidence="1">
    <location>
        <begin position="1214"/>
        <end position="1234"/>
    </location>
</feature>
<organism evidence="2 3">
    <name type="scientific">Erythroxylum novogranatense</name>
    <dbReference type="NCBI Taxonomy" id="1862640"/>
    <lineage>
        <taxon>Eukaryota</taxon>
        <taxon>Viridiplantae</taxon>
        <taxon>Streptophyta</taxon>
        <taxon>Embryophyta</taxon>
        <taxon>Tracheophyta</taxon>
        <taxon>Spermatophyta</taxon>
        <taxon>Magnoliopsida</taxon>
        <taxon>eudicotyledons</taxon>
        <taxon>Gunneridae</taxon>
        <taxon>Pentapetalae</taxon>
        <taxon>rosids</taxon>
        <taxon>fabids</taxon>
        <taxon>Malpighiales</taxon>
        <taxon>Erythroxylaceae</taxon>
        <taxon>Erythroxylum</taxon>
    </lineage>
</organism>
<feature type="compositionally biased region" description="Low complexity" evidence="1">
    <location>
        <begin position="939"/>
        <end position="957"/>
    </location>
</feature>
<feature type="region of interest" description="Disordered" evidence="1">
    <location>
        <begin position="562"/>
        <end position="609"/>
    </location>
</feature>
<evidence type="ECO:0000256" key="1">
    <source>
        <dbReference type="SAM" id="MobiDB-lite"/>
    </source>
</evidence>
<feature type="region of interest" description="Disordered" evidence="1">
    <location>
        <begin position="1178"/>
        <end position="1202"/>
    </location>
</feature>
<reference evidence="2 3" key="1">
    <citation type="submission" date="2021-09" db="EMBL/GenBank/DDBJ databases">
        <title>Genomic insights and catalytic innovation underlie evolution of tropane alkaloids biosynthesis.</title>
        <authorList>
            <person name="Wang Y.-J."/>
            <person name="Tian T."/>
            <person name="Huang J.-P."/>
            <person name="Huang S.-X."/>
        </authorList>
    </citation>
    <scope>NUCLEOTIDE SEQUENCE [LARGE SCALE GENOMIC DNA]</scope>
    <source>
        <strain evidence="2">KIB-2018</strain>
        <tissue evidence="2">Leaf</tissue>
    </source>
</reference>
<sequence>MERSRDSRRITSNGLSRRRHRSSSIRDSPGERRIEIEIEIDRDRERDRDRDRDRDRLNSRRNRRRGDRLLHGTNREDGGDYSSEESPGSSMRMLPPNPSSFSNNHNHLHHHRKTFPPPAKVFKASPPPPTTAVVTPWKAPDEMIGVSVPRKARSASTKRSHDYWASNGGVGAEHNLRQASASPVRSSGPCATAVLASASASPAPVSPSSSNASVKKKMKPNGSKQRPPKSSSKSASSTQEEIEMEMEIAQVLYGLMNQPQGSSRQDMVAGDGMKFDSSKEVSNHKLTADAKSRVSSPISNSLPQSSSIPSTNSSSCAAAPMSATAPKRKRPRPVKDEDESPSNFPVRKSPISFTTKVDLDLPPQIDNCSSTVEKNSTNPVENGGVSYDLLVNHSASTSADLQLQPDSLKENLLSDLKLVTEDSETKDTSLTKEEPVSPKKESPSRLRLEEDCENLAPSKPKTTASEIEGQREEKFQIDLMAPPPLRSSPERDNGIDFVAVDPKAVATDVETATVKENEKAVKIGTEDMNVELDEKKAKVIATEEVESQKPIVNNKERNIDLQLDLEKSDRDSGTIPVTRSGNKPQQNIQEQHQQPNPENNAQSSSLPLPLSMAGWPGGLPHMGYMAPLQGVVSVEGSSVPSAALQPPHLLVNQPRPKRCATHCYIARNIHYHQQFTRMNPFWPAAPGSALQLGAKACNLNAVPPTETQAAKGLNTVQDKGQGLPSHSGKDKSYQAANIMETGQRKQILLQQAIPPGAPSNILHGPAFIFPLSQQQAASTNSVRATAKSPLAAGGATSSASNSASVNTSSTAVATGPSMSFNYSNMPGSEPPYVILQNGPYPIPIPTHVGPAPAYRGTHPQPMPFFNGTFYSSQILHPSQLQQQQPPPTQLQQSQQGHQNQSISSGSSSSQKHLHNQVNQQRPHGSVTNGSNGNLQGFPTTKTQTSQSLQLQQRQQGQNAPHQARLEGELGSEDSPSSADSRVPRASMNIYGHNITIPMHPPNFAMMHPASVSTSGGANNAGGNPSEKKQLQPQSHSTKAGVELLPSQSFAMSFASINGAATAAGLDISSIAQNHILQSLPEAARHGYHYMAAAAAAQAAQHKKRENESSGVEDERKSMAGGKTPATTGQSIAFSHPDLTDASVSAPPSNTVIDSAARNLNLGSAAARTSSDVMSVAMNSTTTSMQQQLQRNQQQPQHQQMVQLQKQHLLLPAASASTRSKAPTTSGGNVYTDHISAPSSIPGKFSNALSGFPQGLVQGSSSPSQSPHWKTSIRSSTSQVPSQSFASTSPSLKNLSHQQGRTQQGHTQISFATNSKSSATSQGQPPANSNQSPSPSMGVCSPTTSSVSKGAGGSPRTTSTSTSNKAGQASSLSSQQTKTNSVPTQKSSPVGGRNIQSILGHPHNTVHSSSSGAKPQLQQQQQQHQHQQVPRHALQQAHMLYANAYMQAQSQAQRATNLSNTSPPASGFYLQRHHEQQQKQPPGSSGASTGILSLCPVTLSNTSTNDPAKAVVSAAASDIKGGAGGGLPPQGLVHAQFAAATAQSSGKVHQLLPASFPYGHAVPAAVQVKPAEQKQPAGD</sequence>
<feature type="region of interest" description="Disordered" evidence="1">
    <location>
        <begin position="259"/>
        <end position="381"/>
    </location>
</feature>
<feature type="region of interest" description="Disordered" evidence="1">
    <location>
        <begin position="148"/>
        <end position="170"/>
    </location>
</feature>
<dbReference type="EMBL" id="JAIWQS010000005">
    <property type="protein sequence ID" value="KAJ8766392.1"/>
    <property type="molecule type" value="Genomic_DNA"/>
</dbReference>
<accession>A0AAV8THL6</accession>
<feature type="compositionally biased region" description="Basic and acidic residues" evidence="1">
    <location>
        <begin position="562"/>
        <end position="572"/>
    </location>
</feature>
<feature type="region of interest" description="Disordered" evidence="1">
    <location>
        <begin position="1451"/>
        <end position="1488"/>
    </location>
</feature>
<feature type="compositionally biased region" description="Low complexity" evidence="1">
    <location>
        <begin position="223"/>
        <end position="237"/>
    </location>
</feature>
<feature type="compositionally biased region" description="Polar residues" evidence="1">
    <location>
        <begin position="1451"/>
        <end position="1463"/>
    </location>
</feature>
<feature type="compositionally biased region" description="Basic and acidic residues" evidence="1">
    <location>
        <begin position="273"/>
        <end position="292"/>
    </location>
</feature>
<feature type="compositionally biased region" description="Basic and acidic residues" evidence="1">
    <location>
        <begin position="419"/>
        <end position="449"/>
    </location>
</feature>
<dbReference type="Proteomes" id="UP001159364">
    <property type="component" value="Linkage Group LG05"/>
</dbReference>
<feature type="region of interest" description="Disordered" evidence="1">
    <location>
        <begin position="1"/>
        <end position="117"/>
    </location>
</feature>
<feature type="compositionally biased region" description="Low complexity" evidence="1">
    <location>
        <begin position="878"/>
        <end position="910"/>
    </location>
</feature>
<keyword evidence="3" id="KW-1185">Reference proteome</keyword>
<feature type="compositionally biased region" description="Low complexity" evidence="1">
    <location>
        <begin position="197"/>
        <end position="213"/>
    </location>
</feature>
<feature type="compositionally biased region" description="Low complexity" evidence="1">
    <location>
        <begin position="1415"/>
        <end position="1427"/>
    </location>
</feature>
<feature type="compositionally biased region" description="Basic and acidic residues" evidence="1">
    <location>
        <begin position="67"/>
        <end position="78"/>
    </location>
</feature>
<feature type="compositionally biased region" description="Basic and acidic residues" evidence="1">
    <location>
        <begin position="28"/>
        <end position="58"/>
    </location>
</feature>
<feature type="compositionally biased region" description="Polar residues" evidence="1">
    <location>
        <begin position="1477"/>
        <end position="1488"/>
    </location>
</feature>
<feature type="compositionally biased region" description="Polar residues" evidence="1">
    <location>
        <begin position="1256"/>
        <end position="1295"/>
    </location>
</feature>
<feature type="region of interest" description="Disordered" evidence="1">
    <location>
        <begin position="1251"/>
        <end position="1432"/>
    </location>
</feature>
<dbReference type="PANTHER" id="PTHR34798">
    <property type="entry name" value="PROTEIN TIME FOR COFFEE"/>
    <property type="match status" value="1"/>
</dbReference>
<dbReference type="InterPro" id="IPR039317">
    <property type="entry name" value="TIC"/>
</dbReference>
<feature type="compositionally biased region" description="Low complexity" evidence="1">
    <location>
        <begin position="1320"/>
        <end position="1335"/>
    </location>
</feature>
<feature type="compositionally biased region" description="Basic and acidic residues" evidence="1">
    <location>
        <begin position="1104"/>
        <end position="1117"/>
    </location>
</feature>
<proteinExistence type="predicted"/>
<feature type="region of interest" description="Disordered" evidence="1">
    <location>
        <begin position="419"/>
        <end position="468"/>
    </location>
</feature>
<dbReference type="GO" id="GO:0005634">
    <property type="term" value="C:nucleus"/>
    <property type="evidence" value="ECO:0007669"/>
    <property type="project" value="TreeGrafter"/>
</dbReference>
<feature type="region of interest" description="Disordered" evidence="1">
    <location>
        <begin position="878"/>
        <end position="983"/>
    </location>
</feature>
<evidence type="ECO:0000313" key="3">
    <source>
        <dbReference type="Proteomes" id="UP001159364"/>
    </source>
</evidence>
<feature type="compositionally biased region" description="Low complexity" evidence="1">
    <location>
        <begin position="1296"/>
        <end position="1307"/>
    </location>
</feature>
<feature type="compositionally biased region" description="Polar residues" evidence="1">
    <location>
        <begin position="1214"/>
        <end position="1228"/>
    </location>
</feature>
<evidence type="ECO:0000313" key="2">
    <source>
        <dbReference type="EMBL" id="KAJ8766392.1"/>
    </source>
</evidence>
<feature type="compositionally biased region" description="Polar residues" evidence="1">
    <location>
        <begin position="1363"/>
        <end position="1387"/>
    </location>
</feature>
<feature type="region of interest" description="Disordered" evidence="1">
    <location>
        <begin position="1006"/>
        <end position="1038"/>
    </location>
</feature>
<comment type="caution">
    <text evidence="2">The sequence shown here is derived from an EMBL/GenBank/DDBJ whole genome shotgun (WGS) entry which is preliminary data.</text>
</comment>
<feature type="compositionally biased region" description="Polar residues" evidence="1">
    <location>
        <begin position="366"/>
        <end position="380"/>
    </location>
</feature>
<feature type="region of interest" description="Disordered" evidence="1">
    <location>
        <begin position="791"/>
        <end position="811"/>
    </location>
</feature>
<dbReference type="GO" id="GO:0042752">
    <property type="term" value="P:regulation of circadian rhythm"/>
    <property type="evidence" value="ECO:0007669"/>
    <property type="project" value="InterPro"/>
</dbReference>